<proteinExistence type="predicted"/>
<dbReference type="KEGG" id="lhb:D1010_06665"/>
<evidence type="ECO:0000313" key="2">
    <source>
        <dbReference type="Proteomes" id="UP000326779"/>
    </source>
</evidence>
<evidence type="ECO:0000313" key="1">
    <source>
        <dbReference type="EMBL" id="QFR23111.1"/>
    </source>
</evidence>
<organism evidence="1 2">
    <name type="scientific">Schleiferilactobacillus harbinensis</name>
    <dbReference type="NCBI Taxonomy" id="304207"/>
    <lineage>
        <taxon>Bacteria</taxon>
        <taxon>Bacillati</taxon>
        <taxon>Bacillota</taxon>
        <taxon>Bacilli</taxon>
        <taxon>Lactobacillales</taxon>
        <taxon>Lactobacillaceae</taxon>
        <taxon>Schleiferilactobacillus</taxon>
    </lineage>
</organism>
<gene>
    <name evidence="1" type="ORF">D1010_06665</name>
</gene>
<dbReference type="EMBL" id="CP045143">
    <property type="protein sequence ID" value="QFR23111.1"/>
    <property type="molecule type" value="Genomic_DNA"/>
</dbReference>
<protein>
    <submittedName>
        <fullName evidence="1">Phage tail protein</fullName>
    </submittedName>
</protein>
<dbReference type="RefSeq" id="WP_152260537.1">
    <property type="nucleotide sequence ID" value="NZ_CP045143.1"/>
</dbReference>
<name>A0A5P8M4T4_9LACO</name>
<reference evidence="1 2" key="1">
    <citation type="submission" date="2019-10" db="EMBL/GenBank/DDBJ databases">
        <title>The completed genome of Lactobacillus harbinensis M1.</title>
        <authorList>
            <person name="Zheng Y."/>
        </authorList>
    </citation>
    <scope>NUCLEOTIDE SEQUENCE [LARGE SCALE GENOMIC DNA]</scope>
    <source>
        <strain evidence="1 2">M1</strain>
    </source>
</reference>
<dbReference type="AlphaFoldDB" id="A0A5P8M4T4"/>
<dbReference type="Proteomes" id="UP000326779">
    <property type="component" value="Chromosome"/>
</dbReference>
<sequence length="141" mass="16361">MSPETTVVKLLSADTDLLALMTRVRGHKPRDIPVYSSTPDFTNQTIQTIIDMSPWIRVTPIPGDDAIYADDQRVVKYPKVQLDYWVDKTKTADCDELEDYLYDKMHRAGWERYYCYSMIDGDTPQLRMVLTQYQFQGLPLG</sequence>
<accession>A0A5P8M4T4</accession>